<dbReference type="EMBL" id="CP124690">
    <property type="protein sequence ID" value="WGX77644.1"/>
    <property type="molecule type" value="Genomic_DNA"/>
</dbReference>
<gene>
    <name evidence="1" type="ORF">QJS64_20960</name>
</gene>
<evidence type="ECO:0000313" key="1">
    <source>
        <dbReference type="EMBL" id="WGX77644.1"/>
    </source>
</evidence>
<keyword evidence="1" id="KW-0614">Plasmid</keyword>
<name>A0ABY8R7W4_PARBF</name>
<dbReference type="InterPro" id="IPR036388">
    <property type="entry name" value="WH-like_DNA-bd_sf"/>
</dbReference>
<accession>A0ABY8R7W4</accession>
<dbReference type="Gene3D" id="1.10.10.10">
    <property type="entry name" value="Winged helix-like DNA-binding domain superfamily/Winged helix DNA-binding domain"/>
    <property type="match status" value="1"/>
</dbReference>
<protein>
    <submittedName>
        <fullName evidence="1">Uncharacterized protein</fullName>
    </submittedName>
</protein>
<organism evidence="1 2">
    <name type="scientific">Paraclostridium bifermentans</name>
    <name type="common">Clostridium bifermentans</name>
    <dbReference type="NCBI Taxonomy" id="1490"/>
    <lineage>
        <taxon>Bacteria</taxon>
        <taxon>Bacillati</taxon>
        <taxon>Bacillota</taxon>
        <taxon>Clostridia</taxon>
        <taxon>Peptostreptococcales</taxon>
        <taxon>Peptostreptococcaceae</taxon>
        <taxon>Paraclostridium</taxon>
    </lineage>
</organism>
<sequence length="48" mass="5794">MNLIEELESNRILMKNNMLVKARYSLSLIENRVFLSMLYKLQKNQMEC</sequence>
<keyword evidence="2" id="KW-1185">Reference proteome</keyword>
<evidence type="ECO:0000313" key="2">
    <source>
        <dbReference type="Proteomes" id="UP001239169"/>
    </source>
</evidence>
<reference evidence="1 2" key="1">
    <citation type="submission" date="2023-04" db="EMBL/GenBank/DDBJ databases">
        <title>Bacteria Genome Submission.</title>
        <authorList>
            <person name="Isaac P."/>
        </authorList>
    </citation>
    <scope>NUCLEOTIDE SEQUENCE [LARGE SCALE GENOMIC DNA]</scope>
    <source>
        <strain evidence="1 2">SampleS7P1</strain>
        <plasmid evidence="1 2">unnamed5</plasmid>
    </source>
</reference>
<proteinExistence type="predicted"/>
<dbReference type="Proteomes" id="UP001239169">
    <property type="component" value="Plasmid unnamed5"/>
</dbReference>
<geneLocation type="plasmid" evidence="1 2">
    <name>unnamed5</name>
</geneLocation>